<feature type="transmembrane region" description="Helical" evidence="5">
    <location>
        <begin position="266"/>
        <end position="285"/>
    </location>
</feature>
<feature type="transmembrane region" description="Helical" evidence="5">
    <location>
        <begin position="408"/>
        <end position="431"/>
    </location>
</feature>
<dbReference type="Pfam" id="PF07690">
    <property type="entry name" value="MFS_1"/>
    <property type="match status" value="1"/>
</dbReference>
<dbReference type="InterPro" id="IPR036259">
    <property type="entry name" value="MFS_trans_sf"/>
</dbReference>
<evidence type="ECO:0000256" key="2">
    <source>
        <dbReference type="ARBA" id="ARBA00022692"/>
    </source>
</evidence>
<feature type="transmembrane region" description="Helical" evidence="5">
    <location>
        <begin position="74"/>
        <end position="93"/>
    </location>
</feature>
<feature type="transmembrane region" description="Helical" evidence="5">
    <location>
        <begin position="234"/>
        <end position="254"/>
    </location>
</feature>
<feature type="transmembrane region" description="Helical" evidence="5">
    <location>
        <begin position="130"/>
        <end position="151"/>
    </location>
</feature>
<dbReference type="GO" id="GO:0016020">
    <property type="term" value="C:membrane"/>
    <property type="evidence" value="ECO:0007669"/>
    <property type="project" value="UniProtKB-SubCell"/>
</dbReference>
<dbReference type="GO" id="GO:0022857">
    <property type="term" value="F:transmembrane transporter activity"/>
    <property type="evidence" value="ECO:0007669"/>
    <property type="project" value="InterPro"/>
</dbReference>
<keyword evidence="8" id="KW-1185">Reference proteome</keyword>
<name>A0A8T9C3F6_9HELO</name>
<protein>
    <submittedName>
        <fullName evidence="7">Drug resistance protein</fullName>
    </submittedName>
</protein>
<dbReference type="InterPro" id="IPR020846">
    <property type="entry name" value="MFS_dom"/>
</dbReference>
<feature type="transmembrane region" description="Helical" evidence="5">
    <location>
        <begin position="456"/>
        <end position="476"/>
    </location>
</feature>
<feature type="transmembrane region" description="Helical" evidence="5">
    <location>
        <begin position="376"/>
        <end position="396"/>
    </location>
</feature>
<evidence type="ECO:0000256" key="5">
    <source>
        <dbReference type="SAM" id="Phobius"/>
    </source>
</evidence>
<proteinExistence type="predicted"/>
<dbReference type="PANTHER" id="PTHR42718">
    <property type="entry name" value="MAJOR FACILITATOR SUPERFAMILY MULTIDRUG TRANSPORTER MFSC"/>
    <property type="match status" value="1"/>
</dbReference>
<gene>
    <name evidence="7" type="primary">YOR378W_2</name>
    <name evidence="7" type="ORF">LSUE1_G005183</name>
</gene>
<feature type="transmembrane region" description="Helical" evidence="5">
    <location>
        <begin position="163"/>
        <end position="186"/>
    </location>
</feature>
<feature type="domain" description="Major facilitator superfamily (MFS) profile" evidence="6">
    <location>
        <begin position="39"/>
        <end position="480"/>
    </location>
</feature>
<comment type="subcellular location">
    <subcellularLocation>
        <location evidence="1">Membrane</location>
        <topology evidence="1">Multi-pass membrane protein</topology>
    </subcellularLocation>
</comment>
<dbReference type="Gene3D" id="1.20.1250.20">
    <property type="entry name" value="MFS general substrate transporter like domains"/>
    <property type="match status" value="2"/>
</dbReference>
<dbReference type="OrthoDB" id="440755at2759"/>
<keyword evidence="2 5" id="KW-0812">Transmembrane</keyword>
<accession>A0A8T9C3F6</accession>
<dbReference type="PANTHER" id="PTHR42718:SF27">
    <property type="entry name" value="TRANSPORTER, PUTATIVE-RELATED"/>
    <property type="match status" value="1"/>
</dbReference>
<feature type="transmembrane region" description="Helical" evidence="5">
    <location>
        <begin position="192"/>
        <end position="214"/>
    </location>
</feature>
<dbReference type="PROSITE" id="PS50850">
    <property type="entry name" value="MFS"/>
    <property type="match status" value="1"/>
</dbReference>
<dbReference type="SUPFAM" id="SSF103473">
    <property type="entry name" value="MFS general substrate transporter"/>
    <property type="match status" value="1"/>
</dbReference>
<evidence type="ECO:0000313" key="8">
    <source>
        <dbReference type="Proteomes" id="UP000469558"/>
    </source>
</evidence>
<dbReference type="InterPro" id="IPR011701">
    <property type="entry name" value="MFS"/>
</dbReference>
<feature type="transmembrane region" description="Helical" evidence="5">
    <location>
        <begin position="105"/>
        <end position="124"/>
    </location>
</feature>
<dbReference type="EMBL" id="QGMK01000740">
    <property type="protein sequence ID" value="TVY78534.1"/>
    <property type="molecule type" value="Genomic_DNA"/>
</dbReference>
<sequence>MDLQLSERRASGTTPQTPVYIQEPQKLILNLSKSRSWIVITQLCGINFISSFSSGLLTIGLPTIATALDLSDSLLVWPTSVSSLTSGSCLLIAGSLADVLGPRRVSLVGCLFIAIFVIACGLARSGIELILFRAFQGIGSALFIPSAVSMVSTNIEHGRPRNLGFAFIFLAYPLGYGLGLVLGGIFVNTVGWRVGFFAGGATGFFFFLVGIWTLPKDPKMALAENVKQRLSTEIDWVGALMASICIATFSYVLARLSADATNFKKATNIGLLVFTLALALVFPAWMQFRQKQQKVALMPNSLWKKKSFTSLLSAIETSVRLLPQVAIGTGLCVLSGMLINKISVLAALLTLTILCAIAPLLMAIADPGWPYWYCEFWAQLLTPLSVDVTLTIGTLIVTEIFPTKTQALAGAVFNTFSQLGISIGLCILSVISTNVTNKSRYTDARSPQALLEGYRASFWALFAWTLASFVIGIVGLRNIGKIGGKKD</sequence>
<evidence type="ECO:0000313" key="7">
    <source>
        <dbReference type="EMBL" id="TVY78534.1"/>
    </source>
</evidence>
<reference evidence="7 8" key="1">
    <citation type="submission" date="2018-05" db="EMBL/GenBank/DDBJ databases">
        <title>Genome sequencing and assembly of the regulated plant pathogen Lachnellula willkommii and related sister species for the development of diagnostic species identification markers.</title>
        <authorList>
            <person name="Giroux E."/>
            <person name="Bilodeau G."/>
        </authorList>
    </citation>
    <scope>NUCLEOTIDE SEQUENCE [LARGE SCALE GENOMIC DNA]</scope>
    <source>
        <strain evidence="7 8">CBS 268.59</strain>
    </source>
</reference>
<dbReference type="AlphaFoldDB" id="A0A8T9C3F6"/>
<keyword evidence="3 5" id="KW-1133">Transmembrane helix</keyword>
<organism evidence="7 8">
    <name type="scientific">Lachnellula suecica</name>
    <dbReference type="NCBI Taxonomy" id="602035"/>
    <lineage>
        <taxon>Eukaryota</taxon>
        <taxon>Fungi</taxon>
        <taxon>Dikarya</taxon>
        <taxon>Ascomycota</taxon>
        <taxon>Pezizomycotina</taxon>
        <taxon>Leotiomycetes</taxon>
        <taxon>Helotiales</taxon>
        <taxon>Lachnaceae</taxon>
        <taxon>Lachnellula</taxon>
    </lineage>
</organism>
<evidence type="ECO:0000256" key="1">
    <source>
        <dbReference type="ARBA" id="ARBA00004141"/>
    </source>
</evidence>
<evidence type="ECO:0000256" key="3">
    <source>
        <dbReference type="ARBA" id="ARBA00022989"/>
    </source>
</evidence>
<comment type="caution">
    <text evidence="7">The sequence shown here is derived from an EMBL/GenBank/DDBJ whole genome shotgun (WGS) entry which is preliminary data.</text>
</comment>
<evidence type="ECO:0000259" key="6">
    <source>
        <dbReference type="PROSITE" id="PS50850"/>
    </source>
</evidence>
<keyword evidence="4 5" id="KW-0472">Membrane</keyword>
<evidence type="ECO:0000256" key="4">
    <source>
        <dbReference type="ARBA" id="ARBA00023136"/>
    </source>
</evidence>
<feature type="transmembrane region" description="Helical" evidence="5">
    <location>
        <begin position="37"/>
        <end position="62"/>
    </location>
</feature>
<feature type="transmembrane region" description="Helical" evidence="5">
    <location>
        <begin position="344"/>
        <end position="364"/>
    </location>
</feature>
<dbReference type="Proteomes" id="UP000469558">
    <property type="component" value="Unassembled WGS sequence"/>
</dbReference>